<reference evidence="1 2" key="1">
    <citation type="submission" date="2016-10" db="EMBL/GenBank/DDBJ databases">
        <authorList>
            <person name="de Groot N.N."/>
        </authorList>
    </citation>
    <scope>NUCLEOTIDE SEQUENCE [LARGE SCALE GENOMIC DNA]</scope>
    <source>
        <strain evidence="1 2">DSM 25232</strain>
    </source>
</reference>
<dbReference type="EMBL" id="FOAB01000006">
    <property type="protein sequence ID" value="SEL83254.1"/>
    <property type="molecule type" value="Genomic_DNA"/>
</dbReference>
<dbReference type="InterPro" id="IPR010321">
    <property type="entry name" value="DUF922"/>
</dbReference>
<accession>A0A1H7TFT2</accession>
<dbReference type="Pfam" id="PF06037">
    <property type="entry name" value="DUF922"/>
    <property type="match status" value="1"/>
</dbReference>
<organism evidence="1 2">
    <name type="scientific">Aquimarina amphilecti</name>
    <dbReference type="NCBI Taxonomy" id="1038014"/>
    <lineage>
        <taxon>Bacteria</taxon>
        <taxon>Pseudomonadati</taxon>
        <taxon>Bacteroidota</taxon>
        <taxon>Flavobacteriia</taxon>
        <taxon>Flavobacteriales</taxon>
        <taxon>Flavobacteriaceae</taxon>
        <taxon>Aquimarina</taxon>
    </lineage>
</organism>
<gene>
    <name evidence="1" type="ORF">SAMN04487910_3402</name>
</gene>
<keyword evidence="2" id="KW-1185">Reference proteome</keyword>
<evidence type="ECO:0000313" key="1">
    <source>
        <dbReference type="EMBL" id="SEL83254.1"/>
    </source>
</evidence>
<dbReference type="OrthoDB" id="5431540at2"/>
<proteinExistence type="predicted"/>
<dbReference type="AlphaFoldDB" id="A0A1H7TFT2"/>
<dbReference type="STRING" id="1038014.SAMN04487910_3402"/>
<dbReference type="RefSeq" id="WP_091410662.1">
    <property type="nucleotide sequence ID" value="NZ_FOAB01000006.1"/>
</dbReference>
<evidence type="ECO:0008006" key="3">
    <source>
        <dbReference type="Google" id="ProtNLM"/>
    </source>
</evidence>
<sequence length="177" mass="21354">MGKFFTILLVLVFANHGYVERFSYAEKSKLDWSDFRGEPKVDSSFDASVNTGITYQWSISKDYGKIELKYEVDSFCYPSLSWVKKGQSTKYLLLHEQLHFDVSELHARIMRKKLKEYKPGKNVRKDLNKMYKRVERMRINMQEQYDLETDHSKNKTNQKKWEKKVKNLMWYYRAYAK</sequence>
<name>A0A1H7TFT2_AQUAM</name>
<evidence type="ECO:0000313" key="2">
    <source>
        <dbReference type="Proteomes" id="UP000198521"/>
    </source>
</evidence>
<protein>
    <recommendedName>
        <fullName evidence="3">DUF922 domain-containing protein</fullName>
    </recommendedName>
</protein>
<dbReference type="Proteomes" id="UP000198521">
    <property type="component" value="Unassembled WGS sequence"/>
</dbReference>